<dbReference type="AlphaFoldDB" id="A0AA39MCW2"/>
<evidence type="ECO:0000313" key="2">
    <source>
        <dbReference type="Proteomes" id="UP001175226"/>
    </source>
</evidence>
<dbReference type="EMBL" id="JAUEPT010000235">
    <property type="protein sequence ID" value="KAK0429557.1"/>
    <property type="molecule type" value="Genomic_DNA"/>
</dbReference>
<organism evidence="1 2">
    <name type="scientific">Armillaria borealis</name>
    <dbReference type="NCBI Taxonomy" id="47425"/>
    <lineage>
        <taxon>Eukaryota</taxon>
        <taxon>Fungi</taxon>
        <taxon>Dikarya</taxon>
        <taxon>Basidiomycota</taxon>
        <taxon>Agaricomycotina</taxon>
        <taxon>Agaricomycetes</taxon>
        <taxon>Agaricomycetidae</taxon>
        <taxon>Agaricales</taxon>
        <taxon>Marasmiineae</taxon>
        <taxon>Physalacriaceae</taxon>
        <taxon>Armillaria</taxon>
    </lineage>
</organism>
<proteinExistence type="predicted"/>
<sequence>MNTAGGIMRGDLFFMYPEPGNAGAKWRPSWDQVLEKSLPKHDIWRDAYMGVSKHRAADVDRCQGFCVENGFVCGLAALGLPGTHRYGELLVKDAHRIQHVFNITATHQYPIPEGTYTLIGPDEFYWHMCEGLPWSVEQERAHPVPWVVGRRLSDKSFEKLSVLTMATDVAKRVLDVTGREERDNILV</sequence>
<comment type="caution">
    <text evidence="1">The sequence shown here is derived from an EMBL/GenBank/DDBJ whole genome shotgun (WGS) entry which is preliminary data.</text>
</comment>
<name>A0AA39MCW2_9AGAR</name>
<protein>
    <submittedName>
        <fullName evidence="1">Uncharacterized protein</fullName>
    </submittedName>
</protein>
<evidence type="ECO:0000313" key="1">
    <source>
        <dbReference type="EMBL" id="KAK0429557.1"/>
    </source>
</evidence>
<reference evidence="1" key="1">
    <citation type="submission" date="2023-06" db="EMBL/GenBank/DDBJ databases">
        <authorList>
            <consortium name="Lawrence Berkeley National Laboratory"/>
            <person name="Ahrendt S."/>
            <person name="Sahu N."/>
            <person name="Indic B."/>
            <person name="Wong-Bajracharya J."/>
            <person name="Merenyi Z."/>
            <person name="Ke H.-M."/>
            <person name="Monk M."/>
            <person name="Kocsube S."/>
            <person name="Drula E."/>
            <person name="Lipzen A."/>
            <person name="Balint B."/>
            <person name="Henrissat B."/>
            <person name="Andreopoulos B."/>
            <person name="Martin F.M."/>
            <person name="Harder C.B."/>
            <person name="Rigling D."/>
            <person name="Ford K.L."/>
            <person name="Foster G.D."/>
            <person name="Pangilinan J."/>
            <person name="Papanicolaou A."/>
            <person name="Barry K."/>
            <person name="LaButti K."/>
            <person name="Viragh M."/>
            <person name="Koriabine M."/>
            <person name="Yan M."/>
            <person name="Riley R."/>
            <person name="Champramary S."/>
            <person name="Plett K.L."/>
            <person name="Tsai I.J."/>
            <person name="Slot J."/>
            <person name="Sipos G."/>
            <person name="Plett J."/>
            <person name="Nagy L.G."/>
            <person name="Grigoriev I.V."/>
        </authorList>
    </citation>
    <scope>NUCLEOTIDE SEQUENCE</scope>
    <source>
        <strain evidence="1">FPL87.14</strain>
    </source>
</reference>
<dbReference type="Proteomes" id="UP001175226">
    <property type="component" value="Unassembled WGS sequence"/>
</dbReference>
<accession>A0AA39MCW2</accession>
<keyword evidence="2" id="KW-1185">Reference proteome</keyword>
<gene>
    <name evidence="1" type="ORF">EV421DRAFT_2025957</name>
</gene>